<name>A0AAE1IXV5_9FABA</name>
<accession>A0AAE1IXV5</accession>
<dbReference type="EMBL" id="JAWXYG010000011">
    <property type="protein sequence ID" value="KAK4259458.1"/>
    <property type="molecule type" value="Genomic_DNA"/>
</dbReference>
<sequence length="123" mass="13683">MASSSRARSSSPFSHRKSSTPYSSTSSSLSFLSRRPMPRSCSSASSFLNSGRSMTPSRGRSESMYCGPPGYGSHSPVGEREYQRGDEIAWYADGDKIVRNEYNPATFCAFDRLRKRRRSTTMA</sequence>
<keyword evidence="3" id="KW-1185">Reference proteome</keyword>
<feature type="compositionally biased region" description="Low complexity" evidence="1">
    <location>
        <begin position="1"/>
        <end position="40"/>
    </location>
</feature>
<evidence type="ECO:0000313" key="3">
    <source>
        <dbReference type="Proteomes" id="UP001293593"/>
    </source>
</evidence>
<feature type="region of interest" description="Disordered" evidence="1">
    <location>
        <begin position="1"/>
        <end position="79"/>
    </location>
</feature>
<dbReference type="Proteomes" id="UP001293593">
    <property type="component" value="Unassembled WGS sequence"/>
</dbReference>
<proteinExistence type="predicted"/>
<evidence type="ECO:0000313" key="2">
    <source>
        <dbReference type="EMBL" id="KAK4259458.1"/>
    </source>
</evidence>
<reference evidence="2" key="1">
    <citation type="submission" date="2023-10" db="EMBL/GenBank/DDBJ databases">
        <title>Chromosome-level genome of the transformable northern wattle, Acacia crassicarpa.</title>
        <authorList>
            <person name="Massaro I."/>
            <person name="Sinha N.R."/>
            <person name="Poethig S."/>
            <person name="Leichty A.R."/>
        </authorList>
    </citation>
    <scope>NUCLEOTIDE SEQUENCE</scope>
    <source>
        <strain evidence="2">Acra3RX</strain>
        <tissue evidence="2">Leaf</tissue>
    </source>
</reference>
<feature type="compositionally biased region" description="Polar residues" evidence="1">
    <location>
        <begin position="41"/>
        <end position="58"/>
    </location>
</feature>
<protein>
    <submittedName>
        <fullName evidence="2">Uncharacterized protein</fullName>
    </submittedName>
</protein>
<gene>
    <name evidence="2" type="ORF">QN277_005787</name>
</gene>
<evidence type="ECO:0000256" key="1">
    <source>
        <dbReference type="SAM" id="MobiDB-lite"/>
    </source>
</evidence>
<comment type="caution">
    <text evidence="2">The sequence shown here is derived from an EMBL/GenBank/DDBJ whole genome shotgun (WGS) entry which is preliminary data.</text>
</comment>
<dbReference type="AlphaFoldDB" id="A0AAE1IXV5"/>
<organism evidence="2 3">
    <name type="scientific">Acacia crassicarpa</name>
    <name type="common">northern wattle</name>
    <dbReference type="NCBI Taxonomy" id="499986"/>
    <lineage>
        <taxon>Eukaryota</taxon>
        <taxon>Viridiplantae</taxon>
        <taxon>Streptophyta</taxon>
        <taxon>Embryophyta</taxon>
        <taxon>Tracheophyta</taxon>
        <taxon>Spermatophyta</taxon>
        <taxon>Magnoliopsida</taxon>
        <taxon>eudicotyledons</taxon>
        <taxon>Gunneridae</taxon>
        <taxon>Pentapetalae</taxon>
        <taxon>rosids</taxon>
        <taxon>fabids</taxon>
        <taxon>Fabales</taxon>
        <taxon>Fabaceae</taxon>
        <taxon>Caesalpinioideae</taxon>
        <taxon>mimosoid clade</taxon>
        <taxon>Acacieae</taxon>
        <taxon>Acacia</taxon>
    </lineage>
</organism>